<dbReference type="SUPFAM" id="SSF46689">
    <property type="entry name" value="Homeodomain-like"/>
    <property type="match status" value="1"/>
</dbReference>
<accession>A0A4R5B0J6</accession>
<dbReference type="PANTHER" id="PTHR43280:SF32">
    <property type="entry name" value="TRANSCRIPTIONAL REGULATORY PROTEIN"/>
    <property type="match status" value="1"/>
</dbReference>
<dbReference type="Proteomes" id="UP000295278">
    <property type="component" value="Unassembled WGS sequence"/>
</dbReference>
<sequence length="303" mass="35520">MKIANSFYQSNEYVAGSLVNFAQNVTLEKPIQIFDAHNIFDFIEIKHPYHPKNPAFLILKKGKVIFTENLNRIELAENYVALIDSRKVYEILEISNDLEIFLVAFDREYTEKLPLKINRLNAFIYFRNELIRHFQLTNSQFEKIWKNVDLLKNILESEDFTTHHDEIIRHLFSSVVYQFGETVSKNSDFSKQKISRKQELVLHFLKNVGEHFLEEKQVDFYAKQQFITSRHLSAVLKEVTGNTAGQVIAAFIMKEAKAQLSSSEKSLYEISMDLKFSDQYSFGHFFKKNSGESPNAYRKRFKS</sequence>
<dbReference type="EMBL" id="SMFM01000001">
    <property type="protein sequence ID" value="TDD78565.1"/>
    <property type="molecule type" value="Genomic_DNA"/>
</dbReference>
<dbReference type="AlphaFoldDB" id="A0A4R5B0J6"/>
<dbReference type="SMART" id="SM00342">
    <property type="entry name" value="HTH_ARAC"/>
    <property type="match status" value="1"/>
</dbReference>
<dbReference type="InterPro" id="IPR018060">
    <property type="entry name" value="HTH_AraC"/>
</dbReference>
<evidence type="ECO:0000313" key="6">
    <source>
        <dbReference type="Proteomes" id="UP000295278"/>
    </source>
</evidence>
<comment type="caution">
    <text evidence="5">The sequence shown here is derived from an EMBL/GenBank/DDBJ whole genome shotgun (WGS) entry which is preliminary data.</text>
</comment>
<gene>
    <name evidence="5" type="ORF">E0F89_02715</name>
</gene>
<evidence type="ECO:0000259" key="4">
    <source>
        <dbReference type="PROSITE" id="PS01124"/>
    </source>
</evidence>
<keyword evidence="6" id="KW-1185">Reference proteome</keyword>
<dbReference type="OrthoDB" id="632644at2"/>
<dbReference type="GO" id="GO:0003700">
    <property type="term" value="F:DNA-binding transcription factor activity"/>
    <property type="evidence" value="ECO:0007669"/>
    <property type="project" value="InterPro"/>
</dbReference>
<evidence type="ECO:0000256" key="2">
    <source>
        <dbReference type="ARBA" id="ARBA00023125"/>
    </source>
</evidence>
<name>A0A4R5B0J6_9FLAO</name>
<organism evidence="5 6">
    <name type="scientific">Flavobacterium caseinilyticum</name>
    <dbReference type="NCBI Taxonomy" id="2541732"/>
    <lineage>
        <taxon>Bacteria</taxon>
        <taxon>Pseudomonadati</taxon>
        <taxon>Bacteroidota</taxon>
        <taxon>Flavobacteriia</taxon>
        <taxon>Flavobacteriales</taxon>
        <taxon>Flavobacteriaceae</taxon>
        <taxon>Flavobacterium</taxon>
    </lineage>
</organism>
<dbReference type="InterPro" id="IPR009057">
    <property type="entry name" value="Homeodomain-like_sf"/>
</dbReference>
<keyword evidence="3" id="KW-0804">Transcription</keyword>
<evidence type="ECO:0000256" key="1">
    <source>
        <dbReference type="ARBA" id="ARBA00023015"/>
    </source>
</evidence>
<protein>
    <submittedName>
        <fullName evidence="5">AraC family transcriptional regulator</fullName>
    </submittedName>
</protein>
<keyword evidence="1" id="KW-0805">Transcription regulation</keyword>
<dbReference type="PROSITE" id="PS01124">
    <property type="entry name" value="HTH_ARAC_FAMILY_2"/>
    <property type="match status" value="1"/>
</dbReference>
<evidence type="ECO:0000313" key="5">
    <source>
        <dbReference type="EMBL" id="TDD78565.1"/>
    </source>
</evidence>
<dbReference type="Gene3D" id="1.10.10.60">
    <property type="entry name" value="Homeodomain-like"/>
    <property type="match status" value="1"/>
</dbReference>
<dbReference type="Pfam" id="PF12833">
    <property type="entry name" value="HTH_18"/>
    <property type="match status" value="1"/>
</dbReference>
<keyword evidence="2" id="KW-0238">DNA-binding</keyword>
<dbReference type="GO" id="GO:0043565">
    <property type="term" value="F:sequence-specific DNA binding"/>
    <property type="evidence" value="ECO:0007669"/>
    <property type="project" value="InterPro"/>
</dbReference>
<evidence type="ECO:0000256" key="3">
    <source>
        <dbReference type="ARBA" id="ARBA00023163"/>
    </source>
</evidence>
<feature type="domain" description="HTH araC/xylS-type" evidence="4">
    <location>
        <begin position="198"/>
        <end position="300"/>
    </location>
</feature>
<reference evidence="5 6" key="1">
    <citation type="submission" date="2019-03" db="EMBL/GenBank/DDBJ databases">
        <title>Flavobacterium AT-3-2 sp. nov., isolated from arctic soil.</title>
        <authorList>
            <person name="Chaudhary D.K."/>
        </authorList>
    </citation>
    <scope>NUCLEOTIDE SEQUENCE [LARGE SCALE GENOMIC DNA]</scope>
    <source>
        <strain evidence="5 6">AT-3-2</strain>
    </source>
</reference>
<dbReference type="PANTHER" id="PTHR43280">
    <property type="entry name" value="ARAC-FAMILY TRANSCRIPTIONAL REGULATOR"/>
    <property type="match status" value="1"/>
</dbReference>
<proteinExistence type="predicted"/>